<evidence type="ECO:0000256" key="4">
    <source>
        <dbReference type="ARBA" id="ARBA00022989"/>
    </source>
</evidence>
<feature type="compositionally biased region" description="Polar residues" evidence="6">
    <location>
        <begin position="572"/>
        <end position="582"/>
    </location>
</feature>
<keyword evidence="3 7" id="KW-0812">Transmembrane</keyword>
<dbReference type="PROSITE" id="PS50850">
    <property type="entry name" value="MFS"/>
    <property type="match status" value="1"/>
</dbReference>
<feature type="domain" description="Major facilitator superfamily (MFS) profile" evidence="8">
    <location>
        <begin position="13"/>
        <end position="516"/>
    </location>
</feature>
<keyword evidence="2" id="KW-0813">Transport</keyword>
<evidence type="ECO:0000259" key="8">
    <source>
        <dbReference type="PROSITE" id="PS50850"/>
    </source>
</evidence>
<keyword evidence="5 7" id="KW-0472">Membrane</keyword>
<comment type="subcellular location">
    <subcellularLocation>
        <location evidence="1">Membrane</location>
        <topology evidence="1">Multi-pass membrane protein</topology>
    </subcellularLocation>
</comment>
<keyword evidence="4 7" id="KW-1133">Transmembrane helix</keyword>
<dbReference type="PANTHER" id="PTHR23504:SF8">
    <property type="entry name" value="TRANSPORTER, PUTATIVE (AFU_ORTHOLOGUE AFUA_1G03730)-RELATED"/>
    <property type="match status" value="1"/>
</dbReference>
<dbReference type="GO" id="GO:0016020">
    <property type="term" value="C:membrane"/>
    <property type="evidence" value="ECO:0007669"/>
    <property type="project" value="UniProtKB-SubCell"/>
</dbReference>
<dbReference type="CDD" id="cd17330">
    <property type="entry name" value="MFS_SLC46_TetA_like"/>
    <property type="match status" value="1"/>
</dbReference>
<name>A0A6A6GWV1_VIRVR</name>
<dbReference type="InterPro" id="IPR036259">
    <property type="entry name" value="MFS_trans_sf"/>
</dbReference>
<dbReference type="Pfam" id="PF07690">
    <property type="entry name" value="MFS_1"/>
    <property type="match status" value="1"/>
</dbReference>
<feature type="transmembrane region" description="Helical" evidence="7">
    <location>
        <begin position="387"/>
        <end position="408"/>
    </location>
</feature>
<evidence type="ECO:0000256" key="3">
    <source>
        <dbReference type="ARBA" id="ARBA00022692"/>
    </source>
</evidence>
<evidence type="ECO:0000313" key="10">
    <source>
        <dbReference type="Proteomes" id="UP000800092"/>
    </source>
</evidence>
<accession>A0A6A6GWV1</accession>
<protein>
    <submittedName>
        <fullName evidence="9">MFS general substrate transporter</fullName>
    </submittedName>
</protein>
<feature type="region of interest" description="Disordered" evidence="6">
    <location>
        <begin position="518"/>
        <end position="644"/>
    </location>
</feature>
<dbReference type="PANTHER" id="PTHR23504">
    <property type="entry name" value="MAJOR FACILITATOR SUPERFAMILY DOMAIN-CONTAINING PROTEIN 10"/>
    <property type="match status" value="1"/>
</dbReference>
<feature type="transmembrane region" description="Helical" evidence="7">
    <location>
        <begin position="420"/>
        <end position="445"/>
    </location>
</feature>
<feature type="compositionally biased region" description="Acidic residues" evidence="6">
    <location>
        <begin position="518"/>
        <end position="530"/>
    </location>
</feature>
<gene>
    <name evidence="9" type="ORF">EV356DRAFT_454203</name>
</gene>
<sequence>MTGQREHKLPLRQLTILAICRFAEPIALTSVNPYLPEMISFFVPPSSVAEWAGFAMSVFSLAQCLTGIPWGRFSDRFGRKPAIILSLFNTLITTLLWGFSTSLPMTMVVRALAGAGNGNVGVIRTAVAELVPWKELQPRAFSIMPLVWNIGSVLGPAIGGALANPLRVPPERDGQRGMRRNGDFLERYPFALPNILAAALFIISLINATLFLKESLQTRRNQYDPGTALGDRIIEFFARRMCSLKRWLQRPTAGEQEPLLKPTSHRRASIADEDFNTQSQNESKPAKYQSHTSYRDVLTKQSVLNLFVYTILATHSLGFDQLIPVYLNQERQNPSDPDISLPFHFKGGFQISTQSIGFLLTAYGIFALFIQFFIFPPAARKFGVLRVYHICSFAFPIVYVIVPYTALLPHSSIFQLPFNVFILFLVMLFKCTAAVFAFPCSTILLTNSASSLTVLGTLNGISTSVSAIGRAAGPAIGGNLLGWGVRRSMAWLPWWTFAGISAVGAVASLWLIEGEGFGGDEDKDDEEEVMVDGGAGVERTPRMEGQVIHRSLSNSSKASESPQRWNERRPQQLCTASSTAFQESVIEEDPENPENGDRPETTFRTHQRRKSVDSSVPIGMGKGISRRLSSNLGQSVGSQHSFGE</sequence>
<evidence type="ECO:0000256" key="6">
    <source>
        <dbReference type="SAM" id="MobiDB-lite"/>
    </source>
</evidence>
<evidence type="ECO:0000256" key="5">
    <source>
        <dbReference type="ARBA" id="ARBA00023136"/>
    </source>
</evidence>
<evidence type="ECO:0000256" key="1">
    <source>
        <dbReference type="ARBA" id="ARBA00004141"/>
    </source>
</evidence>
<evidence type="ECO:0000256" key="2">
    <source>
        <dbReference type="ARBA" id="ARBA00022448"/>
    </source>
</evidence>
<dbReference type="SUPFAM" id="SSF103473">
    <property type="entry name" value="MFS general substrate transporter"/>
    <property type="match status" value="1"/>
</dbReference>
<feature type="transmembrane region" description="Helical" evidence="7">
    <location>
        <begin position="190"/>
        <end position="212"/>
    </location>
</feature>
<evidence type="ECO:0000313" key="9">
    <source>
        <dbReference type="EMBL" id="KAF2230266.1"/>
    </source>
</evidence>
<dbReference type="InterPro" id="IPR020846">
    <property type="entry name" value="MFS_dom"/>
</dbReference>
<feature type="transmembrane region" description="Helical" evidence="7">
    <location>
        <begin position="356"/>
        <end position="375"/>
    </location>
</feature>
<feature type="compositionally biased region" description="Acidic residues" evidence="6">
    <location>
        <begin position="585"/>
        <end position="594"/>
    </location>
</feature>
<dbReference type="GO" id="GO:0022857">
    <property type="term" value="F:transmembrane transporter activity"/>
    <property type="evidence" value="ECO:0007669"/>
    <property type="project" value="InterPro"/>
</dbReference>
<keyword evidence="10" id="KW-1185">Reference proteome</keyword>
<dbReference type="Gene3D" id="1.20.1250.20">
    <property type="entry name" value="MFS general substrate transporter like domains"/>
    <property type="match status" value="1"/>
</dbReference>
<feature type="transmembrane region" description="Helical" evidence="7">
    <location>
        <begin position="492"/>
        <end position="512"/>
    </location>
</feature>
<evidence type="ECO:0000256" key="7">
    <source>
        <dbReference type="SAM" id="Phobius"/>
    </source>
</evidence>
<organism evidence="9 10">
    <name type="scientific">Viridothelium virens</name>
    <name type="common">Speckled blister lichen</name>
    <name type="synonym">Trypethelium virens</name>
    <dbReference type="NCBI Taxonomy" id="1048519"/>
    <lineage>
        <taxon>Eukaryota</taxon>
        <taxon>Fungi</taxon>
        <taxon>Dikarya</taxon>
        <taxon>Ascomycota</taxon>
        <taxon>Pezizomycotina</taxon>
        <taxon>Dothideomycetes</taxon>
        <taxon>Dothideomycetes incertae sedis</taxon>
        <taxon>Trypetheliales</taxon>
        <taxon>Trypetheliaceae</taxon>
        <taxon>Viridothelium</taxon>
    </lineage>
</organism>
<dbReference type="EMBL" id="ML991844">
    <property type="protein sequence ID" value="KAF2230266.1"/>
    <property type="molecule type" value="Genomic_DNA"/>
</dbReference>
<dbReference type="AlphaFoldDB" id="A0A6A6GWV1"/>
<proteinExistence type="predicted"/>
<reference evidence="9" key="1">
    <citation type="journal article" date="2020" name="Stud. Mycol.">
        <title>101 Dothideomycetes genomes: a test case for predicting lifestyles and emergence of pathogens.</title>
        <authorList>
            <person name="Haridas S."/>
            <person name="Albert R."/>
            <person name="Binder M."/>
            <person name="Bloem J."/>
            <person name="Labutti K."/>
            <person name="Salamov A."/>
            <person name="Andreopoulos B."/>
            <person name="Baker S."/>
            <person name="Barry K."/>
            <person name="Bills G."/>
            <person name="Bluhm B."/>
            <person name="Cannon C."/>
            <person name="Castanera R."/>
            <person name="Culley D."/>
            <person name="Daum C."/>
            <person name="Ezra D."/>
            <person name="Gonzalez J."/>
            <person name="Henrissat B."/>
            <person name="Kuo A."/>
            <person name="Liang C."/>
            <person name="Lipzen A."/>
            <person name="Lutzoni F."/>
            <person name="Magnuson J."/>
            <person name="Mondo S."/>
            <person name="Nolan M."/>
            <person name="Ohm R."/>
            <person name="Pangilinan J."/>
            <person name="Park H.-J."/>
            <person name="Ramirez L."/>
            <person name="Alfaro M."/>
            <person name="Sun H."/>
            <person name="Tritt A."/>
            <person name="Yoshinaga Y."/>
            <person name="Zwiers L.-H."/>
            <person name="Turgeon B."/>
            <person name="Goodwin S."/>
            <person name="Spatafora J."/>
            <person name="Crous P."/>
            <person name="Grigoriev I."/>
        </authorList>
    </citation>
    <scope>NUCLEOTIDE SEQUENCE</scope>
    <source>
        <strain evidence="9">Tuck. ex Michener</strain>
    </source>
</reference>
<dbReference type="InterPro" id="IPR011701">
    <property type="entry name" value="MFS"/>
</dbReference>
<feature type="compositionally biased region" description="Polar residues" evidence="6">
    <location>
        <begin position="551"/>
        <end position="564"/>
    </location>
</feature>
<feature type="transmembrane region" description="Helical" evidence="7">
    <location>
        <begin position="82"/>
        <end position="100"/>
    </location>
</feature>
<dbReference type="OrthoDB" id="10262656at2759"/>
<dbReference type="Proteomes" id="UP000800092">
    <property type="component" value="Unassembled WGS sequence"/>
</dbReference>
<feature type="compositionally biased region" description="Polar residues" evidence="6">
    <location>
        <begin position="627"/>
        <end position="644"/>
    </location>
</feature>